<evidence type="ECO:0000313" key="1">
    <source>
        <dbReference type="EMBL" id="MBC5605435.1"/>
    </source>
</evidence>
<gene>
    <name evidence="1" type="ORF">H8S67_12235</name>
</gene>
<dbReference type="EMBL" id="JACOOE010000005">
    <property type="protein sequence ID" value="MBC5605435.1"/>
    <property type="molecule type" value="Genomic_DNA"/>
</dbReference>
<reference evidence="1 2" key="1">
    <citation type="submission" date="2020-08" db="EMBL/GenBank/DDBJ databases">
        <title>Genome public.</title>
        <authorList>
            <person name="Liu C."/>
            <person name="Sun Q."/>
        </authorList>
    </citation>
    <scope>NUCLEOTIDE SEQUENCE [LARGE SCALE GENOMIC DNA]</scope>
    <source>
        <strain evidence="1 2">M27</strain>
    </source>
</reference>
<evidence type="ECO:0000313" key="2">
    <source>
        <dbReference type="Proteomes" id="UP000600600"/>
    </source>
</evidence>
<sequence length="144" mass="16272">MRIFNDLNIGAFVLLSMCLSLYSCNKDNDNFPKNYVGFEKPTQTVECERDKQECELQIKIIATDKSKKDRTVQLSIPPVPSGRAEVMKLTENKVTIKAGKKSVTTTVKIYPNRMTLKKQNFIISCIPQGKDTGISKLSILLKQK</sequence>
<comment type="caution">
    <text evidence="1">The sequence shown here is derived from an EMBL/GenBank/DDBJ whole genome shotgun (WGS) entry which is preliminary data.</text>
</comment>
<name>A0ABR7CCE0_9BACE</name>
<organism evidence="1 2">
    <name type="scientific">Bacteroides difficilis</name>
    <dbReference type="NCBI Taxonomy" id="2763021"/>
    <lineage>
        <taxon>Bacteria</taxon>
        <taxon>Pseudomonadati</taxon>
        <taxon>Bacteroidota</taxon>
        <taxon>Bacteroidia</taxon>
        <taxon>Bacteroidales</taxon>
        <taxon>Bacteroidaceae</taxon>
        <taxon>Bacteroides</taxon>
    </lineage>
</organism>
<keyword evidence="2" id="KW-1185">Reference proteome</keyword>
<proteinExistence type="predicted"/>
<evidence type="ECO:0008006" key="3">
    <source>
        <dbReference type="Google" id="ProtNLM"/>
    </source>
</evidence>
<accession>A0ABR7CCE0</accession>
<protein>
    <recommendedName>
        <fullName evidence="3">Lipoprotein</fullName>
    </recommendedName>
</protein>
<dbReference type="Proteomes" id="UP000600600">
    <property type="component" value="Unassembled WGS sequence"/>
</dbReference>
<dbReference type="PROSITE" id="PS51257">
    <property type="entry name" value="PROKAR_LIPOPROTEIN"/>
    <property type="match status" value="1"/>
</dbReference>